<dbReference type="EMBL" id="DRWN01000069">
    <property type="protein sequence ID" value="HHK69159.1"/>
    <property type="molecule type" value="Genomic_DNA"/>
</dbReference>
<dbReference type="AlphaFoldDB" id="A0A7C5LDW7"/>
<dbReference type="InterPro" id="IPR032694">
    <property type="entry name" value="CopC/D"/>
</dbReference>
<gene>
    <name evidence="8" type="ORF">ENM11_08465</name>
</gene>
<keyword evidence="4 6" id="KW-1133">Transmembrane helix</keyword>
<evidence type="ECO:0000256" key="4">
    <source>
        <dbReference type="ARBA" id="ARBA00022989"/>
    </source>
</evidence>
<evidence type="ECO:0000256" key="3">
    <source>
        <dbReference type="ARBA" id="ARBA00022692"/>
    </source>
</evidence>
<feature type="transmembrane region" description="Helical" evidence="6">
    <location>
        <begin position="145"/>
        <end position="164"/>
    </location>
</feature>
<evidence type="ECO:0000256" key="1">
    <source>
        <dbReference type="ARBA" id="ARBA00004651"/>
    </source>
</evidence>
<protein>
    <recommendedName>
        <fullName evidence="7">Copper resistance protein D domain-containing protein</fullName>
    </recommendedName>
</protein>
<dbReference type="GO" id="GO:0006825">
    <property type="term" value="P:copper ion transport"/>
    <property type="evidence" value="ECO:0007669"/>
    <property type="project" value="InterPro"/>
</dbReference>
<evidence type="ECO:0000313" key="8">
    <source>
        <dbReference type="EMBL" id="HHK69159.1"/>
    </source>
</evidence>
<feature type="transmembrane region" description="Helical" evidence="6">
    <location>
        <begin position="51"/>
        <end position="71"/>
    </location>
</feature>
<feature type="transmembrane region" description="Helical" evidence="6">
    <location>
        <begin position="6"/>
        <end position="30"/>
    </location>
</feature>
<name>A0A7C5LDW7_CALS0</name>
<evidence type="ECO:0000256" key="2">
    <source>
        <dbReference type="ARBA" id="ARBA00022475"/>
    </source>
</evidence>
<dbReference type="PANTHER" id="PTHR34820">
    <property type="entry name" value="INNER MEMBRANE PROTEIN YEBZ"/>
    <property type="match status" value="1"/>
</dbReference>
<dbReference type="PANTHER" id="PTHR34820:SF4">
    <property type="entry name" value="INNER MEMBRANE PROTEIN YEBZ"/>
    <property type="match status" value="1"/>
</dbReference>
<dbReference type="GO" id="GO:0005886">
    <property type="term" value="C:plasma membrane"/>
    <property type="evidence" value="ECO:0007669"/>
    <property type="project" value="UniProtKB-SubCell"/>
</dbReference>
<dbReference type="InterPro" id="IPR008457">
    <property type="entry name" value="Cu-R_CopD_dom"/>
</dbReference>
<evidence type="ECO:0000256" key="5">
    <source>
        <dbReference type="ARBA" id="ARBA00023136"/>
    </source>
</evidence>
<feature type="transmembrane region" description="Helical" evidence="6">
    <location>
        <begin position="91"/>
        <end position="113"/>
    </location>
</feature>
<accession>A0A7C5LDW7</accession>
<keyword evidence="2" id="KW-1003">Cell membrane</keyword>
<feature type="domain" description="Copper resistance protein D" evidence="7">
    <location>
        <begin position="46"/>
        <end position="163"/>
    </location>
</feature>
<proteinExistence type="predicted"/>
<sequence length="167" mass="18373">MLSTLFHAAHVFAVVLWIGGVGYSLMVLLPSLSTVSLRDRARFVPKVLKRFLTIVWLSIAVVSLSGLYRMVAVMNITALPQLSSSHYGQLLSVKLVFVIFLLAVALSVTLRVYPKVTNHVRQHLDESPDVYRCPVCREISGLMRVHLMAGLSMAAAIILLAAFLRGA</sequence>
<keyword evidence="5 6" id="KW-0472">Membrane</keyword>
<comment type="caution">
    <text evidence="8">The sequence shown here is derived from an EMBL/GenBank/DDBJ whole genome shotgun (WGS) entry which is preliminary data.</text>
</comment>
<keyword evidence="3 6" id="KW-0812">Transmembrane</keyword>
<dbReference type="Pfam" id="PF05425">
    <property type="entry name" value="CopD"/>
    <property type="match status" value="1"/>
</dbReference>
<evidence type="ECO:0000259" key="7">
    <source>
        <dbReference type="Pfam" id="PF05425"/>
    </source>
</evidence>
<comment type="subcellular location">
    <subcellularLocation>
        <location evidence="1">Cell membrane</location>
        <topology evidence="1">Multi-pass membrane protein</topology>
    </subcellularLocation>
</comment>
<organism evidence="8">
    <name type="scientific">Caldiarchaeum subterraneum</name>
    <dbReference type="NCBI Taxonomy" id="311458"/>
    <lineage>
        <taxon>Archaea</taxon>
        <taxon>Nitrososphaerota</taxon>
        <taxon>Candidatus Caldarchaeales</taxon>
        <taxon>Candidatus Caldarchaeaceae</taxon>
        <taxon>Candidatus Caldarchaeum</taxon>
    </lineage>
</organism>
<evidence type="ECO:0000256" key="6">
    <source>
        <dbReference type="SAM" id="Phobius"/>
    </source>
</evidence>
<reference evidence="8" key="1">
    <citation type="journal article" date="2020" name="mSystems">
        <title>Genome- and Community-Level Interaction Insights into Carbon Utilization and Element Cycling Functions of Hydrothermarchaeota in Hydrothermal Sediment.</title>
        <authorList>
            <person name="Zhou Z."/>
            <person name="Liu Y."/>
            <person name="Xu W."/>
            <person name="Pan J."/>
            <person name="Luo Z.H."/>
            <person name="Li M."/>
        </authorList>
    </citation>
    <scope>NUCLEOTIDE SEQUENCE [LARGE SCALE GENOMIC DNA]</scope>
    <source>
        <strain evidence="8">SpSt-1056</strain>
    </source>
</reference>